<dbReference type="EMBL" id="BMAO01014249">
    <property type="protein sequence ID" value="GFQ93770.1"/>
    <property type="molecule type" value="Genomic_DNA"/>
</dbReference>
<dbReference type="AlphaFoldDB" id="A0A8X6L100"/>
<evidence type="ECO:0000313" key="1">
    <source>
        <dbReference type="EMBL" id="GFQ93770.1"/>
    </source>
</evidence>
<gene>
    <name evidence="1" type="primary">X975_22117</name>
    <name evidence="1" type="ORF">TNCT_385161</name>
</gene>
<organism evidence="1 2">
    <name type="scientific">Trichonephila clavata</name>
    <name type="common">Joro spider</name>
    <name type="synonym">Nephila clavata</name>
    <dbReference type="NCBI Taxonomy" id="2740835"/>
    <lineage>
        <taxon>Eukaryota</taxon>
        <taxon>Metazoa</taxon>
        <taxon>Ecdysozoa</taxon>
        <taxon>Arthropoda</taxon>
        <taxon>Chelicerata</taxon>
        <taxon>Arachnida</taxon>
        <taxon>Araneae</taxon>
        <taxon>Araneomorphae</taxon>
        <taxon>Entelegynae</taxon>
        <taxon>Araneoidea</taxon>
        <taxon>Nephilidae</taxon>
        <taxon>Trichonephila</taxon>
    </lineage>
</organism>
<accession>A0A8X6L100</accession>
<protein>
    <submittedName>
        <fullName evidence="1">DUF1758 domain-containing protein</fullName>
    </submittedName>
</protein>
<proteinExistence type="predicted"/>
<dbReference type="OrthoDB" id="7617087at2759"/>
<evidence type="ECO:0000313" key="2">
    <source>
        <dbReference type="Proteomes" id="UP000887116"/>
    </source>
</evidence>
<dbReference type="Proteomes" id="UP000887116">
    <property type="component" value="Unassembled WGS sequence"/>
</dbReference>
<comment type="caution">
    <text evidence="1">The sequence shown here is derived from an EMBL/GenBank/DDBJ whole genome shotgun (WGS) entry which is preliminary data.</text>
</comment>
<keyword evidence="2" id="KW-1185">Reference proteome</keyword>
<sequence length="165" mass="19274">MSCEFWNLTEQLTKVANALSKEILPDAAELRVKLDMTVKLQEKFELLKDEYYRTVSEEDFEETEMSLAEIDDEMQKIEVSLKFSINKLNLCNSSVSSDCCNANYQPKKASVKLPEIPLPISDEKFEQWNFVKDQFETLIHKIPELSEREKLFYLRCSLSSVPKLY</sequence>
<reference evidence="1" key="1">
    <citation type="submission" date="2020-07" db="EMBL/GenBank/DDBJ databases">
        <title>Multicomponent nature underlies the extraordinary mechanical properties of spider dragline silk.</title>
        <authorList>
            <person name="Kono N."/>
            <person name="Nakamura H."/>
            <person name="Mori M."/>
            <person name="Yoshida Y."/>
            <person name="Ohtoshi R."/>
            <person name="Malay A.D."/>
            <person name="Moran D.A.P."/>
            <person name="Tomita M."/>
            <person name="Numata K."/>
            <person name="Arakawa K."/>
        </authorList>
    </citation>
    <scope>NUCLEOTIDE SEQUENCE</scope>
</reference>
<name>A0A8X6L100_TRICU</name>